<dbReference type="Gene3D" id="1.10.443.10">
    <property type="entry name" value="Intergrase catalytic core"/>
    <property type="match status" value="1"/>
</dbReference>
<name>W7CYQ1_9LIST</name>
<dbReference type="Proteomes" id="UP000019243">
    <property type="component" value="Unassembled WGS sequence"/>
</dbReference>
<organism evidence="6 7">
    <name type="scientific">Brochothrix campestris FSL F6-1037</name>
    <dbReference type="NCBI Taxonomy" id="1265861"/>
    <lineage>
        <taxon>Bacteria</taxon>
        <taxon>Bacillati</taxon>
        <taxon>Bacillota</taxon>
        <taxon>Bacilli</taxon>
        <taxon>Bacillales</taxon>
        <taxon>Listeriaceae</taxon>
        <taxon>Brochothrix</taxon>
    </lineage>
</organism>
<sequence>MTKKKKDIVSYTKRGIKKWKYDVYMGINPYTLKPERLKKANFDTKKEAEAHLIKAMAERKSKMDTSATKDFKHVWQEFLDYKEKRVKKSTWLTYMRYSQIHILPHFAKLKLKDITTTYCRRVVDKWEIQVNGIAIKLRRLTAQILDFAVRMEYITTNVMRNTYNPVRDTSKSNAAVFLTKQELLNFLSDIKTLDNPVYYTYFHLLAFTGMRKGEALGLEWDDIDWEEKTIFVRKTLGLDEHYIPYLDTPKTKSSYEKVGLDDETINVLKKWYEIRKQQLNPSFLFVMKDGRLYRPQAVNDWLKWIHKQFPNHPKLKPHDFRHTHCCLCFEAGMSVAEVQHRLRHSDFKTTMNIYNHLYPENIAVAADKFSSFMME</sequence>
<feature type="domain" description="Tyr recombinase" evidence="5">
    <location>
        <begin position="173"/>
        <end position="367"/>
    </location>
</feature>
<keyword evidence="4" id="KW-0233">DNA recombination</keyword>
<dbReference type="InterPro" id="IPR050808">
    <property type="entry name" value="Phage_Integrase"/>
</dbReference>
<dbReference type="AlphaFoldDB" id="W7CYQ1"/>
<gene>
    <name evidence="6" type="ORF">BCAMP_01795</name>
</gene>
<protein>
    <submittedName>
        <fullName evidence="6">Bacteriophage integrase</fullName>
    </submittedName>
</protein>
<evidence type="ECO:0000256" key="4">
    <source>
        <dbReference type="ARBA" id="ARBA00023172"/>
    </source>
</evidence>
<dbReference type="InterPro" id="IPR002104">
    <property type="entry name" value="Integrase_catalytic"/>
</dbReference>
<dbReference type="InterPro" id="IPR013762">
    <property type="entry name" value="Integrase-like_cat_sf"/>
</dbReference>
<evidence type="ECO:0000256" key="2">
    <source>
        <dbReference type="ARBA" id="ARBA00022908"/>
    </source>
</evidence>
<keyword evidence="7" id="KW-1185">Reference proteome</keyword>
<proteinExistence type="inferred from homology"/>
<evidence type="ECO:0000256" key="3">
    <source>
        <dbReference type="ARBA" id="ARBA00023125"/>
    </source>
</evidence>
<evidence type="ECO:0000256" key="1">
    <source>
        <dbReference type="ARBA" id="ARBA00008857"/>
    </source>
</evidence>
<dbReference type="PANTHER" id="PTHR30629:SF2">
    <property type="entry name" value="PROPHAGE INTEGRASE INTS-RELATED"/>
    <property type="match status" value="1"/>
</dbReference>
<dbReference type="Pfam" id="PF14659">
    <property type="entry name" value="Phage_int_SAM_3"/>
    <property type="match status" value="1"/>
</dbReference>
<comment type="similarity">
    <text evidence="1">Belongs to the 'phage' integrase family.</text>
</comment>
<dbReference type="GO" id="GO:0003677">
    <property type="term" value="F:DNA binding"/>
    <property type="evidence" value="ECO:0007669"/>
    <property type="project" value="UniProtKB-KW"/>
</dbReference>
<dbReference type="InterPro" id="IPR011010">
    <property type="entry name" value="DNA_brk_join_enz"/>
</dbReference>
<dbReference type="InterPro" id="IPR010998">
    <property type="entry name" value="Integrase_recombinase_N"/>
</dbReference>
<dbReference type="OrthoDB" id="9803188at2"/>
<dbReference type="Pfam" id="PF00589">
    <property type="entry name" value="Phage_integrase"/>
    <property type="match status" value="1"/>
</dbReference>
<keyword evidence="2" id="KW-0229">DNA integration</keyword>
<dbReference type="PROSITE" id="PS51898">
    <property type="entry name" value="TYR_RECOMBINASE"/>
    <property type="match status" value="1"/>
</dbReference>
<dbReference type="SUPFAM" id="SSF56349">
    <property type="entry name" value="DNA breaking-rejoining enzymes"/>
    <property type="match status" value="1"/>
</dbReference>
<dbReference type="PANTHER" id="PTHR30629">
    <property type="entry name" value="PROPHAGE INTEGRASE"/>
    <property type="match status" value="1"/>
</dbReference>
<accession>W7CYQ1</accession>
<dbReference type="RefSeq" id="WP_035313149.1">
    <property type="nucleotide sequence ID" value="NZ_AODH01000006.1"/>
</dbReference>
<keyword evidence="3" id="KW-0238">DNA-binding</keyword>
<evidence type="ECO:0000313" key="6">
    <source>
        <dbReference type="EMBL" id="EUJ41875.1"/>
    </source>
</evidence>
<dbReference type="EMBL" id="AODH01000006">
    <property type="protein sequence ID" value="EUJ41875.1"/>
    <property type="molecule type" value="Genomic_DNA"/>
</dbReference>
<dbReference type="GO" id="GO:0006310">
    <property type="term" value="P:DNA recombination"/>
    <property type="evidence" value="ECO:0007669"/>
    <property type="project" value="UniProtKB-KW"/>
</dbReference>
<evidence type="ECO:0000313" key="7">
    <source>
        <dbReference type="Proteomes" id="UP000019243"/>
    </source>
</evidence>
<dbReference type="Gene3D" id="1.10.150.130">
    <property type="match status" value="1"/>
</dbReference>
<dbReference type="InterPro" id="IPR004107">
    <property type="entry name" value="Integrase_SAM-like_N"/>
</dbReference>
<dbReference type="GO" id="GO:0015074">
    <property type="term" value="P:DNA integration"/>
    <property type="evidence" value="ECO:0007669"/>
    <property type="project" value="UniProtKB-KW"/>
</dbReference>
<reference evidence="6 7" key="1">
    <citation type="submission" date="2012-12" db="EMBL/GenBank/DDBJ databases">
        <title>Novel taxa of Listeriaceae from agricultural environments in the United States.</title>
        <authorList>
            <person name="den Bakker H.C."/>
            <person name="Allred A."/>
            <person name="Warchocki S."/>
            <person name="Wright E.M."/>
            <person name="Burrell A."/>
            <person name="Nightingale K.K."/>
            <person name="Kephart D."/>
            <person name="Wiedmann M."/>
        </authorList>
    </citation>
    <scope>NUCLEOTIDE SEQUENCE [LARGE SCALE GENOMIC DNA]</scope>
    <source>
        <strain evidence="6 7">FSL F6-1037</strain>
    </source>
</reference>
<dbReference type="STRING" id="1265861.BCAMP_01795"/>
<evidence type="ECO:0000259" key="5">
    <source>
        <dbReference type="PROSITE" id="PS51898"/>
    </source>
</evidence>
<comment type="caution">
    <text evidence="6">The sequence shown here is derived from an EMBL/GenBank/DDBJ whole genome shotgun (WGS) entry which is preliminary data.</text>
</comment>
<dbReference type="CDD" id="cd01189">
    <property type="entry name" value="INT_ICEBs1_C_like"/>
    <property type="match status" value="1"/>
</dbReference>